<evidence type="ECO:0000313" key="3">
    <source>
        <dbReference type="Proteomes" id="UP000578531"/>
    </source>
</evidence>
<reference evidence="2 3" key="1">
    <citation type="journal article" date="2020" name="Genomics">
        <title>Complete, high-quality genomes from long-read metagenomic sequencing of two wolf lichen thalli reveals enigmatic genome architecture.</title>
        <authorList>
            <person name="McKenzie S.K."/>
            <person name="Walston R.F."/>
            <person name="Allen J.L."/>
        </authorList>
    </citation>
    <scope>NUCLEOTIDE SEQUENCE [LARGE SCALE GENOMIC DNA]</scope>
    <source>
        <strain evidence="2">WasteWater2</strain>
    </source>
</reference>
<evidence type="ECO:0000256" key="1">
    <source>
        <dbReference type="SAM" id="SignalP"/>
    </source>
</evidence>
<evidence type="ECO:0008006" key="4">
    <source>
        <dbReference type="Google" id="ProtNLM"/>
    </source>
</evidence>
<protein>
    <recommendedName>
        <fullName evidence="4">Secreted protein</fullName>
    </recommendedName>
</protein>
<dbReference type="AlphaFoldDB" id="A0A8H6FG29"/>
<dbReference type="RefSeq" id="XP_037158972.1">
    <property type="nucleotide sequence ID" value="XM_037314197.1"/>
</dbReference>
<feature type="signal peptide" evidence="1">
    <location>
        <begin position="1"/>
        <end position="25"/>
    </location>
</feature>
<organism evidence="2 3">
    <name type="scientific">Letharia columbiana</name>
    <dbReference type="NCBI Taxonomy" id="112416"/>
    <lineage>
        <taxon>Eukaryota</taxon>
        <taxon>Fungi</taxon>
        <taxon>Dikarya</taxon>
        <taxon>Ascomycota</taxon>
        <taxon>Pezizomycotina</taxon>
        <taxon>Lecanoromycetes</taxon>
        <taxon>OSLEUM clade</taxon>
        <taxon>Lecanoromycetidae</taxon>
        <taxon>Lecanorales</taxon>
        <taxon>Lecanorineae</taxon>
        <taxon>Parmeliaceae</taxon>
        <taxon>Letharia</taxon>
    </lineage>
</organism>
<dbReference type="OrthoDB" id="2363873at2759"/>
<feature type="chain" id="PRO_5034884429" description="Secreted protein" evidence="1">
    <location>
        <begin position="26"/>
        <end position="82"/>
    </location>
</feature>
<accession>A0A8H6FG29</accession>
<sequence length="82" mass="9032">MVSLPDIIHLGTIVILLLLLSAVQSTVLLPKPSGPYNTRITTAELVDKTRLDPFAPNRTQRAIMVTVFYPIKTPPNRTHSAP</sequence>
<comment type="caution">
    <text evidence="2">The sequence shown here is derived from an EMBL/GenBank/DDBJ whole genome shotgun (WGS) entry which is preliminary data.</text>
</comment>
<name>A0A8H6FG29_9LECA</name>
<dbReference type="GeneID" id="59293961"/>
<keyword evidence="1" id="KW-0732">Signal</keyword>
<dbReference type="Proteomes" id="UP000578531">
    <property type="component" value="Unassembled WGS sequence"/>
</dbReference>
<keyword evidence="3" id="KW-1185">Reference proteome</keyword>
<evidence type="ECO:0000313" key="2">
    <source>
        <dbReference type="EMBL" id="KAF6226821.1"/>
    </source>
</evidence>
<gene>
    <name evidence="2" type="ORF">HO173_012325</name>
</gene>
<dbReference type="EMBL" id="JACCJC010000087">
    <property type="protein sequence ID" value="KAF6226821.1"/>
    <property type="molecule type" value="Genomic_DNA"/>
</dbReference>
<proteinExistence type="predicted"/>